<protein>
    <recommendedName>
        <fullName evidence="6">Lipoprotein</fullName>
    </recommendedName>
</protein>
<evidence type="ECO:0000313" key="5">
    <source>
        <dbReference type="Proteomes" id="UP000677457"/>
    </source>
</evidence>
<dbReference type="AlphaFoldDB" id="A0A542XHX3"/>
<evidence type="ECO:0000313" key="3">
    <source>
        <dbReference type="EMBL" id="TQL35400.1"/>
    </source>
</evidence>
<dbReference type="Proteomes" id="UP000315983">
    <property type="component" value="Unassembled WGS sequence"/>
</dbReference>
<accession>A0A542XHX3</accession>
<dbReference type="PROSITE" id="PS51257">
    <property type="entry name" value="PROKAR_LIPOPROTEIN"/>
    <property type="match status" value="1"/>
</dbReference>
<proteinExistence type="predicted"/>
<dbReference type="EMBL" id="BOQM01000011">
    <property type="protein sequence ID" value="GIM84891.1"/>
    <property type="molecule type" value="Genomic_DNA"/>
</dbReference>
<sequence>MRARRLVAAVSLVAGLVALTGCRTEPGVAAYVGDQRITEGAVDGILDEVRDTVATEESELGPSPQLPTRSEVVRTLVLAAVCDRASVDQGYRPRGQADPVQVASQLGLRPETEYVQRLAALDTCLSGLPVGASIAPTEQELADVIASGRAAGLIEPDVPDAVVAGQLDGPQLRRGLATRKALVAAVESYDVTVNPRYRPLDFPVLRFSRDAVAVSAPVGEPGSDAVTDISTPQPLPPTGADRPA</sequence>
<evidence type="ECO:0008006" key="6">
    <source>
        <dbReference type="Google" id="ProtNLM"/>
    </source>
</evidence>
<dbReference type="RefSeq" id="WP_016811081.1">
    <property type="nucleotide sequence ID" value="NZ_BOQM01000011.1"/>
</dbReference>
<dbReference type="EMBL" id="VFOL01000001">
    <property type="protein sequence ID" value="TQL35400.1"/>
    <property type="molecule type" value="Genomic_DNA"/>
</dbReference>
<name>A0A542XHX3_SALAC</name>
<dbReference type="Proteomes" id="UP000677457">
    <property type="component" value="Unassembled WGS sequence"/>
</dbReference>
<reference evidence="2 5" key="2">
    <citation type="submission" date="2021-03" db="EMBL/GenBank/DDBJ databases">
        <title>Whole genome shotgun sequence of Salinispora arenicola NBRC 105043.</title>
        <authorList>
            <person name="Komaki H."/>
            <person name="Tamura T."/>
        </authorList>
    </citation>
    <scope>NUCLEOTIDE SEQUENCE [LARGE SCALE GENOMIC DNA]</scope>
    <source>
        <strain evidence="2 5">NBRC 105043</strain>
    </source>
</reference>
<evidence type="ECO:0000256" key="1">
    <source>
        <dbReference type="SAM" id="MobiDB-lite"/>
    </source>
</evidence>
<comment type="caution">
    <text evidence="3">The sequence shown here is derived from an EMBL/GenBank/DDBJ whole genome shotgun (WGS) entry which is preliminary data.</text>
</comment>
<gene>
    <name evidence="3" type="ORF">FB564_0445</name>
    <name evidence="2" type="ORF">Sar04_19600</name>
</gene>
<dbReference type="GeneID" id="93769799"/>
<keyword evidence="5" id="KW-1185">Reference proteome</keyword>
<feature type="region of interest" description="Disordered" evidence="1">
    <location>
        <begin position="218"/>
        <end position="244"/>
    </location>
</feature>
<evidence type="ECO:0000313" key="2">
    <source>
        <dbReference type="EMBL" id="GIM84891.1"/>
    </source>
</evidence>
<reference evidence="3 4" key="1">
    <citation type="submission" date="2019-06" db="EMBL/GenBank/DDBJ databases">
        <title>Sequencing the genomes of 1000 actinobacteria strains.</title>
        <authorList>
            <person name="Klenk H.-P."/>
        </authorList>
    </citation>
    <scope>NUCLEOTIDE SEQUENCE [LARGE SCALE GENOMIC DNA]</scope>
    <source>
        <strain evidence="3 4">DSM 44819</strain>
    </source>
</reference>
<evidence type="ECO:0000313" key="4">
    <source>
        <dbReference type="Proteomes" id="UP000315983"/>
    </source>
</evidence>
<organism evidence="3 4">
    <name type="scientific">Salinispora arenicola</name>
    <dbReference type="NCBI Taxonomy" id="168697"/>
    <lineage>
        <taxon>Bacteria</taxon>
        <taxon>Bacillati</taxon>
        <taxon>Actinomycetota</taxon>
        <taxon>Actinomycetes</taxon>
        <taxon>Micromonosporales</taxon>
        <taxon>Micromonosporaceae</taxon>
        <taxon>Salinispora</taxon>
    </lineage>
</organism>